<gene>
    <name evidence="1" type="ORF">GSUB_03840</name>
</gene>
<evidence type="ECO:0000313" key="1">
    <source>
        <dbReference type="EMBL" id="AJF05865.1"/>
    </source>
</evidence>
<name>A0A0B5FP57_9BACT</name>
<dbReference type="EMBL" id="CP010311">
    <property type="protein sequence ID" value="AJF05865.1"/>
    <property type="molecule type" value="Genomic_DNA"/>
</dbReference>
<dbReference type="KEGG" id="gsb:GSUB_03840"/>
<accession>A0A0B5FP57</accession>
<proteinExistence type="predicted"/>
<dbReference type="Proteomes" id="UP000035036">
    <property type="component" value="Chromosome"/>
</dbReference>
<dbReference type="OrthoDB" id="9878430at2"/>
<evidence type="ECO:0000313" key="2">
    <source>
        <dbReference type="Proteomes" id="UP000035036"/>
    </source>
</evidence>
<dbReference type="STRING" id="483547.GSUB_03840"/>
<dbReference type="RefSeq" id="WP_040199266.1">
    <property type="nucleotide sequence ID" value="NZ_CP010311.1"/>
</dbReference>
<reference evidence="1 2" key="1">
    <citation type="journal article" date="2015" name="Genome Announc.">
        <title>Genomes of Geoalkalibacter ferrihydriticus Z-0531T and Geoalkalibacter subterraneus Red1T, Two Haloalkaliphilic Metal-Reducing Deltaproteobacteria.</title>
        <authorList>
            <person name="Badalamenti J.P."/>
            <person name="Krajmalnik-Brown R."/>
            <person name="Torres C.I."/>
            <person name="Bond D.R."/>
        </authorList>
    </citation>
    <scope>NUCLEOTIDE SEQUENCE [LARGE SCALE GENOMIC DNA]</scope>
    <source>
        <strain evidence="1 2">Red1</strain>
    </source>
</reference>
<sequence>MQKDRHLKIEKIGHHIPEFPGYRAVNFNETDRQLRHFLHRRLDEIRDDLRESIEGLPSGGAPRQALADCLKRLEEIGKRLEEPLSSQAEASATRDQEEALLDFDLNLLDKTAALSTAVGDISRQGGGPATQTLLTSLIEDLGDLLQRRAQMLEGL</sequence>
<dbReference type="AlphaFoldDB" id="A0A0B5FP57"/>
<organism evidence="1 2">
    <name type="scientific">Geoalkalibacter subterraneus</name>
    <dbReference type="NCBI Taxonomy" id="483547"/>
    <lineage>
        <taxon>Bacteria</taxon>
        <taxon>Pseudomonadati</taxon>
        <taxon>Thermodesulfobacteriota</taxon>
        <taxon>Desulfuromonadia</taxon>
        <taxon>Desulfuromonadales</taxon>
        <taxon>Geoalkalibacteraceae</taxon>
        <taxon>Geoalkalibacter</taxon>
    </lineage>
</organism>
<protein>
    <submittedName>
        <fullName evidence="1">Uncharacterized protein</fullName>
    </submittedName>
</protein>
<keyword evidence="2" id="KW-1185">Reference proteome</keyword>
<dbReference type="HOGENOM" id="CLU_1692983_0_0_7"/>